<protein>
    <submittedName>
        <fullName evidence="1">Uncharacterized protein</fullName>
    </submittedName>
</protein>
<proteinExistence type="predicted"/>
<reference evidence="1" key="1">
    <citation type="submission" date="2018-05" db="EMBL/GenBank/DDBJ databases">
        <authorList>
            <person name="Lanie J.A."/>
            <person name="Ng W.-L."/>
            <person name="Kazmierczak K.M."/>
            <person name="Andrzejewski T.M."/>
            <person name="Davidsen T.M."/>
            <person name="Wayne K.J."/>
            <person name="Tettelin H."/>
            <person name="Glass J.I."/>
            <person name="Rusch D."/>
            <person name="Podicherti R."/>
            <person name="Tsui H.-C.T."/>
            <person name="Winkler M.E."/>
        </authorList>
    </citation>
    <scope>NUCLEOTIDE SEQUENCE</scope>
</reference>
<dbReference type="Gene3D" id="3.90.226.10">
    <property type="entry name" value="2-enoyl-CoA Hydratase, Chain A, domain 1"/>
    <property type="match status" value="1"/>
</dbReference>
<dbReference type="EMBL" id="UINC01100358">
    <property type="protein sequence ID" value="SVC60361.1"/>
    <property type="molecule type" value="Genomic_DNA"/>
</dbReference>
<accession>A0A382NLA3</accession>
<name>A0A382NLA3_9ZZZZ</name>
<evidence type="ECO:0000313" key="1">
    <source>
        <dbReference type="EMBL" id="SVC60361.1"/>
    </source>
</evidence>
<dbReference type="SUPFAM" id="SSF52096">
    <property type="entry name" value="ClpP/crotonase"/>
    <property type="match status" value="1"/>
</dbReference>
<dbReference type="AlphaFoldDB" id="A0A382NLA3"/>
<organism evidence="1">
    <name type="scientific">marine metagenome</name>
    <dbReference type="NCBI Taxonomy" id="408172"/>
    <lineage>
        <taxon>unclassified sequences</taxon>
        <taxon>metagenomes</taxon>
        <taxon>ecological metagenomes</taxon>
    </lineage>
</organism>
<sequence length="286" mass="31661">MSVKTATEDVSSNPINLDFQTWAATKPTFHGSSSTVDQDLAALRKFSDLGQNLLSRDVDLKDTIEHKVYNARAAFLRRHTETVYSSLTKDFSHPIRLDVLVGSAMERYAGLLPTAADIADDASKILKEKRGHERGIGLFLSHVFAHPRAGLHLLQSMLRPLPESSELAAKFSRDGILDLETAILRRNGKAAEVLMHNPDYLNAEDASTIGPMEQVVDVAILDADTEVCVLRGTPAQHPRYEGRNIFCSGINLTHLYEGKIPYLWYLVRDLGFVNKIAHGVLADEDA</sequence>
<feature type="non-terminal residue" evidence="1">
    <location>
        <position position="286"/>
    </location>
</feature>
<dbReference type="Gene3D" id="1.20.58.1300">
    <property type="match status" value="1"/>
</dbReference>
<gene>
    <name evidence="1" type="ORF">METZ01_LOCUS313215</name>
</gene>
<dbReference type="InterPro" id="IPR029045">
    <property type="entry name" value="ClpP/crotonase-like_dom_sf"/>
</dbReference>